<dbReference type="PANTHER" id="PTHR14413:SF16">
    <property type="entry name" value="LARGE RIBOSOMAL SUBUNIT PROTEIN BL17M"/>
    <property type="match status" value="1"/>
</dbReference>
<dbReference type="HAMAP" id="MF_01368">
    <property type="entry name" value="Ribosomal_bL17"/>
    <property type="match status" value="1"/>
</dbReference>
<keyword evidence="2 7" id="KW-0689">Ribosomal protein</keyword>
<dbReference type="SUPFAM" id="SSF64263">
    <property type="entry name" value="Prokaryotic ribosomal protein L17"/>
    <property type="match status" value="1"/>
</dbReference>
<dbReference type="FunFam" id="3.90.1030.10:FF:000001">
    <property type="entry name" value="50S ribosomal protein L17"/>
    <property type="match status" value="1"/>
</dbReference>
<accession>A0AAW1QZ45</accession>
<evidence type="ECO:0000313" key="8">
    <source>
        <dbReference type="EMBL" id="KAK9826412.1"/>
    </source>
</evidence>
<sequence>MRHQNRVKKLNRPADQRKALVRGLVTQVLRHGRITTTKTRAKAIRKYVDKMIQLAKVGTLHTKRQAMAFIYDKDIVKSLFDEAPARYQDRNGGYCRVITEARARRGDSAEMAAIELV</sequence>
<dbReference type="Proteomes" id="UP001445335">
    <property type="component" value="Unassembled WGS sequence"/>
</dbReference>
<evidence type="ECO:0000256" key="1">
    <source>
        <dbReference type="ARBA" id="ARBA00008777"/>
    </source>
</evidence>
<dbReference type="InterPro" id="IPR036373">
    <property type="entry name" value="Ribosomal_bL17_sf"/>
</dbReference>
<comment type="similarity">
    <text evidence="1 7">Belongs to the bacterial ribosomal protein bL17 family.</text>
</comment>
<evidence type="ECO:0000256" key="3">
    <source>
        <dbReference type="ARBA" id="ARBA00023274"/>
    </source>
</evidence>
<protein>
    <recommendedName>
        <fullName evidence="4">Large ribosomal subunit protein bL17c</fullName>
    </recommendedName>
    <alternativeName>
        <fullName evidence="5">50S ribosomal protein L17, chloroplastic</fullName>
    </alternativeName>
    <alternativeName>
        <fullName evidence="6">CL17</fullName>
    </alternativeName>
</protein>
<evidence type="ECO:0000256" key="2">
    <source>
        <dbReference type="ARBA" id="ARBA00022980"/>
    </source>
</evidence>
<reference evidence="8 9" key="1">
    <citation type="journal article" date="2024" name="Nat. Commun.">
        <title>Phylogenomics reveals the evolutionary origins of lichenization in chlorophyte algae.</title>
        <authorList>
            <person name="Puginier C."/>
            <person name="Libourel C."/>
            <person name="Otte J."/>
            <person name="Skaloud P."/>
            <person name="Haon M."/>
            <person name="Grisel S."/>
            <person name="Petersen M."/>
            <person name="Berrin J.G."/>
            <person name="Delaux P.M."/>
            <person name="Dal Grande F."/>
            <person name="Keller J."/>
        </authorList>
    </citation>
    <scope>NUCLEOTIDE SEQUENCE [LARGE SCALE GENOMIC DNA]</scope>
    <source>
        <strain evidence="8 9">SAG 245.80</strain>
    </source>
</reference>
<evidence type="ECO:0000256" key="5">
    <source>
        <dbReference type="ARBA" id="ARBA00077677"/>
    </source>
</evidence>
<dbReference type="PANTHER" id="PTHR14413">
    <property type="entry name" value="RIBOSOMAL PROTEIN L17"/>
    <property type="match status" value="1"/>
</dbReference>
<name>A0AAW1QZ45_9CHLO</name>
<dbReference type="AlphaFoldDB" id="A0AAW1QZ45"/>
<evidence type="ECO:0000256" key="7">
    <source>
        <dbReference type="RuleBase" id="RU000660"/>
    </source>
</evidence>
<dbReference type="EMBL" id="JALJOU010000065">
    <property type="protein sequence ID" value="KAK9826412.1"/>
    <property type="molecule type" value="Genomic_DNA"/>
</dbReference>
<dbReference type="GO" id="GO:0022625">
    <property type="term" value="C:cytosolic large ribosomal subunit"/>
    <property type="evidence" value="ECO:0007669"/>
    <property type="project" value="TreeGrafter"/>
</dbReference>
<comment type="caution">
    <text evidence="8">The sequence shown here is derived from an EMBL/GenBank/DDBJ whole genome shotgun (WGS) entry which is preliminary data.</text>
</comment>
<dbReference type="InterPro" id="IPR000456">
    <property type="entry name" value="Ribosomal_bL17"/>
</dbReference>
<keyword evidence="9" id="KW-1185">Reference proteome</keyword>
<dbReference type="Pfam" id="PF01196">
    <property type="entry name" value="Ribosomal_L17"/>
    <property type="match status" value="1"/>
</dbReference>
<evidence type="ECO:0000313" key="9">
    <source>
        <dbReference type="Proteomes" id="UP001445335"/>
    </source>
</evidence>
<proteinExistence type="inferred from homology"/>
<dbReference type="NCBIfam" id="TIGR00059">
    <property type="entry name" value="L17"/>
    <property type="match status" value="1"/>
</dbReference>
<keyword evidence="3 7" id="KW-0687">Ribonucleoprotein</keyword>
<dbReference type="GO" id="GO:0006412">
    <property type="term" value="P:translation"/>
    <property type="evidence" value="ECO:0007669"/>
    <property type="project" value="InterPro"/>
</dbReference>
<organism evidence="8 9">
    <name type="scientific">Elliptochloris bilobata</name>
    <dbReference type="NCBI Taxonomy" id="381761"/>
    <lineage>
        <taxon>Eukaryota</taxon>
        <taxon>Viridiplantae</taxon>
        <taxon>Chlorophyta</taxon>
        <taxon>core chlorophytes</taxon>
        <taxon>Trebouxiophyceae</taxon>
        <taxon>Trebouxiophyceae incertae sedis</taxon>
        <taxon>Elliptochloris clade</taxon>
        <taxon>Elliptochloris</taxon>
    </lineage>
</organism>
<evidence type="ECO:0000256" key="4">
    <source>
        <dbReference type="ARBA" id="ARBA00072708"/>
    </source>
</evidence>
<evidence type="ECO:0000256" key="6">
    <source>
        <dbReference type="ARBA" id="ARBA00082728"/>
    </source>
</evidence>
<gene>
    <name evidence="8" type="ORF">WJX81_001588</name>
</gene>
<dbReference type="Gene3D" id="3.90.1030.10">
    <property type="entry name" value="Ribosomal protein L17"/>
    <property type="match status" value="1"/>
</dbReference>
<dbReference type="GO" id="GO:0003735">
    <property type="term" value="F:structural constituent of ribosome"/>
    <property type="evidence" value="ECO:0007669"/>
    <property type="project" value="InterPro"/>
</dbReference>